<comment type="caution">
    <text evidence="2">The sequence shown here is derived from an EMBL/GenBank/DDBJ whole genome shotgun (WGS) entry which is preliminary data.</text>
</comment>
<keyword evidence="1" id="KW-0521">NADP</keyword>
<dbReference type="PANTHER" id="PTHR45458">
    <property type="entry name" value="SHORT-CHAIN DEHYDROGENASE/REDUCTASE SDR"/>
    <property type="match status" value="1"/>
</dbReference>
<accession>A0A3M7DAP9</accession>
<organism evidence="2 3">
    <name type="scientific">Hortaea werneckii</name>
    <name type="common">Black yeast</name>
    <name type="synonym">Cladosporium werneckii</name>
    <dbReference type="NCBI Taxonomy" id="91943"/>
    <lineage>
        <taxon>Eukaryota</taxon>
        <taxon>Fungi</taxon>
        <taxon>Dikarya</taxon>
        <taxon>Ascomycota</taxon>
        <taxon>Pezizomycotina</taxon>
        <taxon>Dothideomycetes</taxon>
        <taxon>Dothideomycetidae</taxon>
        <taxon>Mycosphaerellales</taxon>
        <taxon>Teratosphaeriaceae</taxon>
        <taxon>Hortaea</taxon>
    </lineage>
</organism>
<evidence type="ECO:0000313" key="2">
    <source>
        <dbReference type="EMBL" id="RMY61097.1"/>
    </source>
</evidence>
<dbReference type="EMBL" id="QWIP01000534">
    <property type="protein sequence ID" value="RMY61097.1"/>
    <property type="molecule type" value="Genomic_DNA"/>
</dbReference>
<name>A0A3M7DAP9_HORWE</name>
<dbReference type="OrthoDB" id="5296at2759"/>
<dbReference type="Proteomes" id="UP000269276">
    <property type="component" value="Unassembled WGS sequence"/>
</dbReference>
<dbReference type="PANTHER" id="PTHR45458:SF1">
    <property type="entry name" value="SHORT CHAIN DEHYDROGENASE"/>
    <property type="match status" value="1"/>
</dbReference>
<dbReference type="InterPro" id="IPR052184">
    <property type="entry name" value="SDR_enzymes"/>
</dbReference>
<evidence type="ECO:0000256" key="1">
    <source>
        <dbReference type="ARBA" id="ARBA00022857"/>
    </source>
</evidence>
<dbReference type="InterPro" id="IPR002347">
    <property type="entry name" value="SDR_fam"/>
</dbReference>
<dbReference type="Gene3D" id="3.40.50.720">
    <property type="entry name" value="NAD(P)-binding Rossmann-like Domain"/>
    <property type="match status" value="1"/>
</dbReference>
<evidence type="ECO:0008006" key="4">
    <source>
        <dbReference type="Google" id="ProtNLM"/>
    </source>
</evidence>
<proteinExistence type="predicted"/>
<evidence type="ECO:0000313" key="3">
    <source>
        <dbReference type="Proteomes" id="UP000269276"/>
    </source>
</evidence>
<dbReference type="PROSITE" id="PS00061">
    <property type="entry name" value="ADH_SHORT"/>
    <property type="match status" value="1"/>
</dbReference>
<gene>
    <name evidence="2" type="ORF">D0863_11395</name>
</gene>
<dbReference type="InterPro" id="IPR036291">
    <property type="entry name" value="NAD(P)-bd_dom_sf"/>
</dbReference>
<protein>
    <recommendedName>
        <fullName evidence="4">Oxidoreductase</fullName>
    </recommendedName>
</protein>
<dbReference type="PRINTS" id="PR00081">
    <property type="entry name" value="GDHRDH"/>
</dbReference>
<dbReference type="InterPro" id="IPR020904">
    <property type="entry name" value="Sc_DH/Rdtase_CS"/>
</dbReference>
<dbReference type="AlphaFoldDB" id="A0A3M7DAP9"/>
<sequence>MSASPKKTWLIVGASRGIGHEFVRQLLVRGEKVYATVRNPSGEHQSSFWTGHEGVDPPCTVFSCDVLNEQSLLNLASNIKAQGMKIDHVVINAGVLKYPNHSGRSYEDFAFHLHSNTIGPIICAQKLLSSGIGIGAITFISSDSGSAQQFRQFEDGFAAYAASKAALNQMARHLAAELERKSSKTVILLLHPGEVMTDMAKIEVGWDMGDQLTPEESVSGCLKTIESKSQIDSGTFWTWENKNAALLLKLIIYQRYPW</sequence>
<dbReference type="GO" id="GO:0016616">
    <property type="term" value="F:oxidoreductase activity, acting on the CH-OH group of donors, NAD or NADP as acceptor"/>
    <property type="evidence" value="ECO:0007669"/>
    <property type="project" value="TreeGrafter"/>
</dbReference>
<dbReference type="Pfam" id="PF00106">
    <property type="entry name" value="adh_short"/>
    <property type="match status" value="1"/>
</dbReference>
<reference evidence="2 3" key="1">
    <citation type="journal article" date="2018" name="BMC Genomics">
        <title>Genomic evidence for intraspecific hybridization in a clonal and extremely halotolerant yeast.</title>
        <authorList>
            <person name="Gostincar C."/>
            <person name="Stajich J.E."/>
            <person name="Zupancic J."/>
            <person name="Zalar P."/>
            <person name="Gunde-Cimerman N."/>
        </authorList>
    </citation>
    <scope>NUCLEOTIDE SEQUENCE [LARGE SCALE GENOMIC DNA]</scope>
    <source>
        <strain evidence="2 3">EXF-2682</strain>
    </source>
</reference>
<dbReference type="VEuPathDB" id="FungiDB:BTJ68_14615"/>
<dbReference type="SUPFAM" id="SSF51735">
    <property type="entry name" value="NAD(P)-binding Rossmann-fold domains"/>
    <property type="match status" value="1"/>
</dbReference>